<organism evidence="5 6">
    <name type="scientific">Phaeodactylum tricornutum (strain CCAP 1055/1)</name>
    <dbReference type="NCBI Taxonomy" id="556484"/>
    <lineage>
        <taxon>Eukaryota</taxon>
        <taxon>Sar</taxon>
        <taxon>Stramenopiles</taxon>
        <taxon>Ochrophyta</taxon>
        <taxon>Bacillariophyta</taxon>
        <taxon>Bacillariophyceae</taxon>
        <taxon>Bacillariophycidae</taxon>
        <taxon>Naviculales</taxon>
        <taxon>Phaeodactylaceae</taxon>
        <taxon>Phaeodactylum</taxon>
    </lineage>
</organism>
<feature type="region of interest" description="Disordered" evidence="3">
    <location>
        <begin position="37"/>
        <end position="56"/>
    </location>
</feature>
<keyword evidence="6" id="KW-1185">Reference proteome</keyword>
<dbReference type="InterPro" id="IPR050168">
    <property type="entry name" value="AAA_ATPase_domain"/>
</dbReference>
<evidence type="ECO:0000313" key="6">
    <source>
        <dbReference type="Proteomes" id="UP000000759"/>
    </source>
</evidence>
<dbReference type="PaxDb" id="2850-Phatr41259"/>
<dbReference type="InterPro" id="IPR003959">
    <property type="entry name" value="ATPase_AAA_core"/>
</dbReference>
<feature type="domain" description="AAA+ ATPase" evidence="4">
    <location>
        <begin position="404"/>
        <end position="555"/>
    </location>
</feature>
<dbReference type="GO" id="GO:0016887">
    <property type="term" value="F:ATP hydrolysis activity"/>
    <property type="evidence" value="ECO:0007669"/>
    <property type="project" value="InterPro"/>
</dbReference>
<reference evidence="5 6" key="1">
    <citation type="journal article" date="2008" name="Nature">
        <title>The Phaeodactylum genome reveals the evolutionary history of diatom genomes.</title>
        <authorList>
            <person name="Bowler C."/>
            <person name="Allen A.E."/>
            <person name="Badger J.H."/>
            <person name="Grimwood J."/>
            <person name="Jabbari K."/>
            <person name="Kuo A."/>
            <person name="Maheswari U."/>
            <person name="Martens C."/>
            <person name="Maumus F."/>
            <person name="Otillar R.P."/>
            <person name="Rayko E."/>
            <person name="Salamov A."/>
            <person name="Vandepoele K."/>
            <person name="Beszteri B."/>
            <person name="Gruber A."/>
            <person name="Heijde M."/>
            <person name="Katinka M."/>
            <person name="Mock T."/>
            <person name="Valentin K."/>
            <person name="Verret F."/>
            <person name="Berges J.A."/>
            <person name="Brownlee C."/>
            <person name="Cadoret J.P."/>
            <person name="Chiovitti A."/>
            <person name="Choi C.J."/>
            <person name="Coesel S."/>
            <person name="De Martino A."/>
            <person name="Detter J.C."/>
            <person name="Durkin C."/>
            <person name="Falciatore A."/>
            <person name="Fournet J."/>
            <person name="Haruta M."/>
            <person name="Huysman M.J."/>
            <person name="Jenkins B.D."/>
            <person name="Jiroutova K."/>
            <person name="Jorgensen R.E."/>
            <person name="Joubert Y."/>
            <person name="Kaplan A."/>
            <person name="Kroger N."/>
            <person name="Kroth P.G."/>
            <person name="La Roche J."/>
            <person name="Lindquist E."/>
            <person name="Lommer M."/>
            <person name="Martin-Jezequel V."/>
            <person name="Lopez P.J."/>
            <person name="Lucas S."/>
            <person name="Mangogna M."/>
            <person name="McGinnis K."/>
            <person name="Medlin L.K."/>
            <person name="Montsant A."/>
            <person name="Oudot-Le Secq M.P."/>
            <person name="Napoli C."/>
            <person name="Obornik M."/>
            <person name="Parker M.S."/>
            <person name="Petit J.L."/>
            <person name="Porcel B.M."/>
            <person name="Poulsen N."/>
            <person name="Robison M."/>
            <person name="Rychlewski L."/>
            <person name="Rynearson T.A."/>
            <person name="Schmutz J."/>
            <person name="Shapiro H."/>
            <person name="Siaut M."/>
            <person name="Stanley M."/>
            <person name="Sussman M.R."/>
            <person name="Taylor A.R."/>
            <person name="Vardi A."/>
            <person name="von Dassow P."/>
            <person name="Vyverman W."/>
            <person name="Willis A."/>
            <person name="Wyrwicz L.S."/>
            <person name="Rokhsar D.S."/>
            <person name="Weissenbach J."/>
            <person name="Armbrust E.V."/>
            <person name="Green B.R."/>
            <person name="Van de Peer Y."/>
            <person name="Grigoriev I.V."/>
        </authorList>
    </citation>
    <scope>NUCLEOTIDE SEQUENCE [LARGE SCALE GENOMIC DNA]</scope>
    <source>
        <strain evidence="5 6">CCAP 1055/1</strain>
    </source>
</reference>
<dbReference type="InterPro" id="IPR027417">
    <property type="entry name" value="P-loop_NTPase"/>
</dbReference>
<dbReference type="RefSeq" id="XP_002185258.1">
    <property type="nucleotide sequence ID" value="XM_002185222.1"/>
</dbReference>
<dbReference type="Pfam" id="PF00004">
    <property type="entry name" value="AAA"/>
    <property type="match status" value="2"/>
</dbReference>
<proteinExistence type="predicted"/>
<dbReference type="PANTHER" id="PTHR23077">
    <property type="entry name" value="AAA-FAMILY ATPASE"/>
    <property type="match status" value="1"/>
</dbReference>
<dbReference type="HOGENOM" id="CLU_355085_0_0_1"/>
<evidence type="ECO:0000256" key="1">
    <source>
        <dbReference type="ARBA" id="ARBA00022741"/>
    </source>
</evidence>
<dbReference type="SMART" id="SM00382">
    <property type="entry name" value="AAA"/>
    <property type="match status" value="2"/>
</dbReference>
<keyword evidence="2" id="KW-0067">ATP-binding</keyword>
<evidence type="ECO:0000256" key="3">
    <source>
        <dbReference type="SAM" id="MobiDB-lite"/>
    </source>
</evidence>
<dbReference type="OrthoDB" id="44571at2759"/>
<dbReference type="PANTHER" id="PTHR23077:SF171">
    <property type="entry name" value="NUCLEAR VALOSIN-CONTAINING PROTEIN-LIKE"/>
    <property type="match status" value="1"/>
</dbReference>
<protein>
    <recommendedName>
        <fullName evidence="4">AAA+ ATPase domain-containing protein</fullName>
    </recommendedName>
</protein>
<sequence length="915" mass="100695">MSSGKPALKLDRPPALQSKATFYLFSRRTGNFSFDQLTNSSQAKRNGRLQSNKPSTLRGFPDRFDLTFGTLCLYRQSSRNLTVLSNVIAIVAERNSWAKSKSVDFSRQSAGYRSPSDLDRSSTLDTSKTGTNHKVSVLSTVVMRKKKTNDKAILGDCEANTEEINQLFVGLYRVCGFSNGESLESRESSRKQFVESMQVLCSALGQLHDERKSGELGIQSILPALEQAASRVRLVAHDFMAYLTRRVCELDFPMKKILSSLRDKPAFTTLLILSRSWRTCLNHQVQQEKTVALKAVSLLDQLYSSSRLKHPTNDLLASLQNLVNILTRMDFIALPHARIGLQLLGSPNNIQRVHSSDLSLLAVDYDMSRSTEYNKVPAHCTVDVPITWQGIENFIERDAGNFPPLTSFLLVGPEGSGKTHICDVLEKSCVRSSIAVLRPRLPLDILGQSVGEMEDVLVALVDSAKSGRQSCFALILDDADFLIATGESGIGEGGERFSGRHHIQSRSQSTFFALLDSFRSDAISCSRLILICTSKMDQDWTAGRFDRKYHILPPNEHERRLFICSNLGLHTPVKCSLTILLEDMVEGTVGRTYSEIALYCRQAAIDHASSETVAEAETLLHFLKRRLQSITPESLRSGVLDEFVDMRVWTARDLGSMETLDDSESSYHLPLFGSSAEQAWKDLQSTVIIPLCRARELEDLRNPCGFFSPRIFVGGMLLAGLPGTGKSSLAFHTAKIAARLLPTVKFLEVSCTSLIHKEVGGSERALHHLLVCARKAAPCILLMDSIETIAAVRGNDATTEGTMDRLLSTLLVELDGVQEHGQSSVSSPAGIAVIGITHNSDWIDPALLRPGRLDKIATLDLPDYQIRYGIAARDLKSGIAVPANLNLLNVIAAKTHGMSGASVAAVCKLSLYVHT</sequence>
<dbReference type="GeneID" id="7199068"/>
<evidence type="ECO:0000256" key="2">
    <source>
        <dbReference type="ARBA" id="ARBA00022840"/>
    </source>
</evidence>
<feature type="compositionally biased region" description="Polar residues" evidence="3">
    <location>
        <begin position="37"/>
        <end position="55"/>
    </location>
</feature>
<dbReference type="STRING" id="556484.B7GDR1"/>
<gene>
    <name evidence="5" type="ORF">PHATRDRAFT_41259</name>
</gene>
<dbReference type="InParanoid" id="B7GDR1"/>
<dbReference type="eggNOG" id="KOG0730">
    <property type="taxonomic scope" value="Eukaryota"/>
</dbReference>
<dbReference type="EMBL" id="CM000630">
    <property type="protein sequence ID" value="EEC43390.1"/>
    <property type="molecule type" value="Genomic_DNA"/>
</dbReference>
<accession>B7GDR1</accession>
<dbReference type="Gene3D" id="3.40.50.300">
    <property type="entry name" value="P-loop containing nucleotide triphosphate hydrolases"/>
    <property type="match status" value="2"/>
</dbReference>
<dbReference type="GO" id="GO:0005524">
    <property type="term" value="F:ATP binding"/>
    <property type="evidence" value="ECO:0007669"/>
    <property type="project" value="UniProtKB-KW"/>
</dbReference>
<name>B7GDR1_PHATC</name>
<reference evidence="6" key="2">
    <citation type="submission" date="2008-08" db="EMBL/GenBank/DDBJ databases">
        <authorList>
            <consortium name="Diatom Consortium"/>
            <person name="Grigoriev I."/>
            <person name="Grimwood J."/>
            <person name="Kuo A."/>
            <person name="Otillar R.P."/>
            <person name="Salamov A."/>
            <person name="Detter J.C."/>
            <person name="Lindquist E."/>
            <person name="Shapiro H."/>
            <person name="Lucas S."/>
            <person name="Glavina del Rio T."/>
            <person name="Pitluck S."/>
            <person name="Rokhsar D."/>
            <person name="Bowler C."/>
        </authorList>
    </citation>
    <scope>GENOME REANNOTATION</scope>
    <source>
        <strain evidence="6">CCAP 1055/1</strain>
    </source>
</reference>
<feature type="domain" description="AAA+ ATPase" evidence="4">
    <location>
        <begin position="712"/>
        <end position="863"/>
    </location>
</feature>
<dbReference type="AlphaFoldDB" id="B7GDR1"/>
<dbReference type="KEGG" id="pti:PHATRDRAFT_41259"/>
<evidence type="ECO:0000313" key="5">
    <source>
        <dbReference type="EMBL" id="EEC43390.1"/>
    </source>
</evidence>
<dbReference type="Gene3D" id="1.10.8.60">
    <property type="match status" value="1"/>
</dbReference>
<keyword evidence="1" id="KW-0547">Nucleotide-binding</keyword>
<evidence type="ECO:0000259" key="4">
    <source>
        <dbReference type="SMART" id="SM00382"/>
    </source>
</evidence>
<dbReference type="Proteomes" id="UP000000759">
    <property type="component" value="Chromosome 28"/>
</dbReference>
<dbReference type="InterPro" id="IPR003593">
    <property type="entry name" value="AAA+_ATPase"/>
</dbReference>
<dbReference type="SUPFAM" id="SSF52540">
    <property type="entry name" value="P-loop containing nucleoside triphosphate hydrolases"/>
    <property type="match status" value="2"/>
</dbReference>
<feature type="region of interest" description="Disordered" evidence="3">
    <location>
        <begin position="108"/>
        <end position="130"/>
    </location>
</feature>